<reference evidence="2" key="1">
    <citation type="journal article" date="2020" name="Stud. Mycol.">
        <title>101 Dothideomycetes genomes: a test case for predicting lifestyles and emergence of pathogens.</title>
        <authorList>
            <person name="Haridas S."/>
            <person name="Albert R."/>
            <person name="Binder M."/>
            <person name="Bloem J."/>
            <person name="Labutti K."/>
            <person name="Salamov A."/>
            <person name="Andreopoulos B."/>
            <person name="Baker S."/>
            <person name="Barry K."/>
            <person name="Bills G."/>
            <person name="Bluhm B."/>
            <person name="Cannon C."/>
            <person name="Castanera R."/>
            <person name="Culley D."/>
            <person name="Daum C."/>
            <person name="Ezra D."/>
            <person name="Gonzalez J."/>
            <person name="Henrissat B."/>
            <person name="Kuo A."/>
            <person name="Liang C."/>
            <person name="Lipzen A."/>
            <person name="Lutzoni F."/>
            <person name="Magnuson J."/>
            <person name="Mondo S."/>
            <person name="Nolan M."/>
            <person name="Ohm R."/>
            <person name="Pangilinan J."/>
            <person name="Park H.-J."/>
            <person name="Ramirez L."/>
            <person name="Alfaro M."/>
            <person name="Sun H."/>
            <person name="Tritt A."/>
            <person name="Yoshinaga Y."/>
            <person name="Zwiers L.-H."/>
            <person name="Turgeon B."/>
            <person name="Goodwin S."/>
            <person name="Spatafora J."/>
            <person name="Crous P."/>
            <person name="Grigoriev I."/>
        </authorList>
    </citation>
    <scope>NUCLEOTIDE SEQUENCE</scope>
    <source>
        <strain evidence="2">CBS 473.64</strain>
    </source>
</reference>
<feature type="region of interest" description="Disordered" evidence="1">
    <location>
        <begin position="1"/>
        <end position="123"/>
    </location>
</feature>
<feature type="non-terminal residue" evidence="2">
    <location>
        <position position="1"/>
    </location>
</feature>
<accession>A0A6A6RFK0</accession>
<evidence type="ECO:0000313" key="2">
    <source>
        <dbReference type="EMBL" id="KAF2634116.1"/>
    </source>
</evidence>
<evidence type="ECO:0000256" key="1">
    <source>
        <dbReference type="SAM" id="MobiDB-lite"/>
    </source>
</evidence>
<feature type="compositionally biased region" description="Polar residues" evidence="1">
    <location>
        <begin position="40"/>
        <end position="67"/>
    </location>
</feature>
<feature type="compositionally biased region" description="Polar residues" evidence="1">
    <location>
        <begin position="1"/>
        <end position="10"/>
    </location>
</feature>
<name>A0A6A6RFK0_9PLEO</name>
<dbReference type="AlphaFoldDB" id="A0A6A6RFK0"/>
<sequence length="123" mass="13178">MKRQQASVGLSSPAPKTPTAPVFTTPSGPSAARRRVSFNPEIQYQEASSVPDTPTTHGANQSVSDSLGISPEALTESSPVPRLRPDEDEEMMDAEDEEEDEGGHNDSRGSFFQERSFCGTPPG</sequence>
<gene>
    <name evidence="2" type="ORF">P280DRAFT_474849</name>
</gene>
<protein>
    <submittedName>
        <fullName evidence="2">Uncharacterized protein</fullName>
    </submittedName>
</protein>
<organism evidence="2 3">
    <name type="scientific">Massarina eburnea CBS 473.64</name>
    <dbReference type="NCBI Taxonomy" id="1395130"/>
    <lineage>
        <taxon>Eukaryota</taxon>
        <taxon>Fungi</taxon>
        <taxon>Dikarya</taxon>
        <taxon>Ascomycota</taxon>
        <taxon>Pezizomycotina</taxon>
        <taxon>Dothideomycetes</taxon>
        <taxon>Pleosporomycetidae</taxon>
        <taxon>Pleosporales</taxon>
        <taxon>Massarineae</taxon>
        <taxon>Massarinaceae</taxon>
        <taxon>Massarina</taxon>
    </lineage>
</organism>
<proteinExistence type="predicted"/>
<evidence type="ECO:0000313" key="3">
    <source>
        <dbReference type="Proteomes" id="UP000799753"/>
    </source>
</evidence>
<dbReference type="Proteomes" id="UP000799753">
    <property type="component" value="Unassembled WGS sequence"/>
</dbReference>
<dbReference type="EMBL" id="MU006865">
    <property type="protein sequence ID" value="KAF2634116.1"/>
    <property type="molecule type" value="Genomic_DNA"/>
</dbReference>
<keyword evidence="3" id="KW-1185">Reference proteome</keyword>
<feature type="compositionally biased region" description="Acidic residues" evidence="1">
    <location>
        <begin position="86"/>
        <end position="101"/>
    </location>
</feature>